<dbReference type="InterPro" id="IPR050300">
    <property type="entry name" value="GDXG_lipolytic_enzyme"/>
</dbReference>
<keyword evidence="5" id="KW-1185">Reference proteome</keyword>
<reference evidence="5" key="1">
    <citation type="submission" date="2016-04" db="EMBL/GenBank/DDBJ databases">
        <title>Complete Genome Sequences of Twelve Strains of a Stable Defined Moderately Diverse Mouse Microbiota 2 (sDMDMm2).</title>
        <authorList>
            <person name="Uchimura Y."/>
            <person name="Wyss M."/>
            <person name="Brugiroux S."/>
            <person name="Limenitakis J.P."/>
            <person name="Stecher B."/>
            <person name="McCoy K.D."/>
            <person name="Macpherson A.J."/>
        </authorList>
    </citation>
    <scope>NUCLEOTIDE SEQUENCE [LARGE SCALE GENOMIC DNA]</scope>
    <source>
        <strain evidence="5">YL27</strain>
    </source>
</reference>
<dbReference type="PANTHER" id="PTHR48081">
    <property type="entry name" value="AB HYDROLASE SUPERFAMILY PROTEIN C4A8.06C"/>
    <property type="match status" value="1"/>
</dbReference>
<dbReference type="Gene3D" id="3.40.50.1820">
    <property type="entry name" value="alpha/beta hydrolase"/>
    <property type="match status" value="1"/>
</dbReference>
<evidence type="ECO:0000259" key="3">
    <source>
        <dbReference type="Pfam" id="PF20434"/>
    </source>
</evidence>
<protein>
    <submittedName>
        <fullName evidence="4">Pectin acetylesterase</fullName>
    </submittedName>
</protein>
<accession>A0A1B1S941</accession>
<dbReference type="AlphaFoldDB" id="A0A1B1S941"/>
<gene>
    <name evidence="4" type="ORF">A4V02_05950</name>
</gene>
<evidence type="ECO:0000313" key="5">
    <source>
        <dbReference type="Proteomes" id="UP000186351"/>
    </source>
</evidence>
<sequence length="279" mass="31636">MKRITSIIAAIIMTINCFAQINIWENTDCHKKVKLTPYIVNGDNNIGIIVCPGGSYFWHDSETEGHEVAKWLNNNGISAFVLDYRTAYVPAFIFHHRYLFRGNRYPDPQDDLRQAIKIVRENASEFGVDSTKIGAMGFSAGGHLVMSSAELFDPQYRPNFIVPIYPVVTMTEKCVHKRSRRGLLGDNKQNDPELKNLLSLERHVPEDCPPVFLVNCKDDPIVDYHNSVLLDSALTSKNIPHQYLLFETGGHGFGASETKGSAECREWKEAFLNWIKTIF</sequence>
<dbReference type="STRING" id="1796646.A4V02_05950"/>
<dbReference type="InterPro" id="IPR049492">
    <property type="entry name" value="BD-FAE-like_dom"/>
</dbReference>
<evidence type="ECO:0000313" key="4">
    <source>
        <dbReference type="EMBL" id="ANU63311.1"/>
    </source>
</evidence>
<dbReference type="PANTHER" id="PTHR48081:SF6">
    <property type="entry name" value="PEPTIDASE S9 PROLYL OLIGOPEPTIDASE CATALYTIC DOMAIN-CONTAINING PROTEIN"/>
    <property type="match status" value="1"/>
</dbReference>
<dbReference type="InterPro" id="IPR029058">
    <property type="entry name" value="AB_hydrolase_fold"/>
</dbReference>
<proteinExistence type="predicted"/>
<dbReference type="GO" id="GO:0016787">
    <property type="term" value="F:hydrolase activity"/>
    <property type="evidence" value="ECO:0007669"/>
    <property type="project" value="UniProtKB-KW"/>
</dbReference>
<dbReference type="Proteomes" id="UP000186351">
    <property type="component" value="Chromosome"/>
</dbReference>
<keyword evidence="1" id="KW-0378">Hydrolase</keyword>
<dbReference type="OrthoDB" id="9796689at2"/>
<organism evidence="4 5">
    <name type="scientific">Muribaculum intestinale</name>
    <dbReference type="NCBI Taxonomy" id="1796646"/>
    <lineage>
        <taxon>Bacteria</taxon>
        <taxon>Pseudomonadati</taxon>
        <taxon>Bacteroidota</taxon>
        <taxon>Bacteroidia</taxon>
        <taxon>Bacteroidales</taxon>
        <taxon>Muribaculaceae</taxon>
        <taxon>Muribaculum</taxon>
    </lineage>
</organism>
<keyword evidence="2" id="KW-0732">Signal</keyword>
<dbReference type="SUPFAM" id="SSF53474">
    <property type="entry name" value="alpha/beta-Hydrolases"/>
    <property type="match status" value="1"/>
</dbReference>
<accession>A0A1Z2XJJ0</accession>
<feature type="domain" description="BD-FAE-like" evidence="3">
    <location>
        <begin position="49"/>
        <end position="234"/>
    </location>
</feature>
<feature type="signal peptide" evidence="2">
    <location>
        <begin position="1"/>
        <end position="19"/>
    </location>
</feature>
<dbReference type="Pfam" id="PF20434">
    <property type="entry name" value="BD-FAE"/>
    <property type="match status" value="1"/>
</dbReference>
<evidence type="ECO:0000256" key="1">
    <source>
        <dbReference type="ARBA" id="ARBA00022801"/>
    </source>
</evidence>
<dbReference type="GeneID" id="65536395"/>
<dbReference type="EMBL" id="CP015402">
    <property type="protein sequence ID" value="ANU63311.1"/>
    <property type="molecule type" value="Genomic_DNA"/>
</dbReference>
<dbReference type="KEGG" id="pary:A4V02_05950"/>
<evidence type="ECO:0000256" key="2">
    <source>
        <dbReference type="SAM" id="SignalP"/>
    </source>
</evidence>
<name>A0A1B1S941_9BACT</name>
<feature type="chain" id="PRO_5008529362" evidence="2">
    <location>
        <begin position="20"/>
        <end position="279"/>
    </location>
</feature>
<dbReference type="RefSeq" id="WP_068960654.1">
    <property type="nucleotide sequence ID" value="NZ_CAJTAP010000039.1"/>
</dbReference>